<dbReference type="InterPro" id="IPR050231">
    <property type="entry name" value="Iron_ascorbate_oxido_reductase"/>
</dbReference>
<accession>A0A5J9UAJ4</accession>
<dbReference type="PANTHER" id="PTHR47990">
    <property type="entry name" value="2-OXOGLUTARATE (2OG) AND FE(II)-DEPENDENT OXYGENASE SUPERFAMILY PROTEIN-RELATED"/>
    <property type="match status" value="1"/>
</dbReference>
<feature type="domain" description="Fe2OG dioxygenase" evidence="1">
    <location>
        <begin position="19"/>
        <end position="119"/>
    </location>
</feature>
<dbReference type="EMBL" id="RWGY01000029">
    <property type="protein sequence ID" value="TVU20231.1"/>
    <property type="molecule type" value="Genomic_DNA"/>
</dbReference>
<protein>
    <recommendedName>
        <fullName evidence="1">Fe2OG dioxygenase domain-containing protein</fullName>
    </recommendedName>
</protein>
<dbReference type="SUPFAM" id="SSF51197">
    <property type="entry name" value="Clavaminate synthase-like"/>
    <property type="match status" value="1"/>
</dbReference>
<feature type="non-terminal residue" evidence="2">
    <location>
        <position position="1"/>
    </location>
</feature>
<dbReference type="Pfam" id="PF03171">
    <property type="entry name" value="2OG-FeII_Oxy"/>
    <property type="match status" value="1"/>
</dbReference>
<dbReference type="Gramene" id="TVU20231">
    <property type="protein sequence ID" value="TVU20231"/>
    <property type="gene ID" value="EJB05_36431"/>
</dbReference>
<dbReference type="InterPro" id="IPR044861">
    <property type="entry name" value="IPNS-like_FE2OG_OXY"/>
</dbReference>
<gene>
    <name evidence="2" type="ORF">EJB05_36431</name>
</gene>
<comment type="caution">
    <text evidence="2">The sequence shown here is derived from an EMBL/GenBank/DDBJ whole genome shotgun (WGS) entry which is preliminary data.</text>
</comment>
<sequence length="168" mass="18995">MVMEALGVAKYHESLNASTRYSFRMSEYKAPHAAEKAVRYGSHQDTNMLSVVCQNEVEGLEVHARDGDWIVVEPSPTSLVVMAGNALRAWTNDRVHAPFHPITVSGDVTRYSAILFAVPNFKIQAPDELVDDKHPLRFRPHNNEDFIRFWVSEIGTQHEDKLKAYCGV</sequence>
<dbReference type="InterPro" id="IPR027443">
    <property type="entry name" value="IPNS-like_sf"/>
</dbReference>
<evidence type="ECO:0000259" key="1">
    <source>
        <dbReference type="PROSITE" id="PS51471"/>
    </source>
</evidence>
<reference evidence="2 3" key="1">
    <citation type="journal article" date="2019" name="Sci. Rep.">
        <title>A high-quality genome of Eragrostis curvula grass provides insights into Poaceae evolution and supports new strategies to enhance forage quality.</title>
        <authorList>
            <person name="Carballo J."/>
            <person name="Santos B.A.C.M."/>
            <person name="Zappacosta D."/>
            <person name="Garbus I."/>
            <person name="Selva J.P."/>
            <person name="Gallo C.A."/>
            <person name="Diaz A."/>
            <person name="Albertini E."/>
            <person name="Caccamo M."/>
            <person name="Echenique V."/>
        </authorList>
    </citation>
    <scope>NUCLEOTIDE SEQUENCE [LARGE SCALE GENOMIC DNA]</scope>
    <source>
        <strain evidence="3">cv. Victoria</strain>
        <tissue evidence="2">Leaf</tissue>
    </source>
</reference>
<dbReference type="Proteomes" id="UP000324897">
    <property type="component" value="Chromosome 7"/>
</dbReference>
<dbReference type="OrthoDB" id="288590at2759"/>
<keyword evidence="3" id="KW-1185">Reference proteome</keyword>
<dbReference type="AlphaFoldDB" id="A0A5J9UAJ4"/>
<name>A0A5J9UAJ4_9POAL</name>
<evidence type="ECO:0000313" key="3">
    <source>
        <dbReference type="Proteomes" id="UP000324897"/>
    </source>
</evidence>
<dbReference type="InterPro" id="IPR005123">
    <property type="entry name" value="Oxoglu/Fe-dep_dioxygenase_dom"/>
</dbReference>
<organism evidence="2 3">
    <name type="scientific">Eragrostis curvula</name>
    <name type="common">weeping love grass</name>
    <dbReference type="NCBI Taxonomy" id="38414"/>
    <lineage>
        <taxon>Eukaryota</taxon>
        <taxon>Viridiplantae</taxon>
        <taxon>Streptophyta</taxon>
        <taxon>Embryophyta</taxon>
        <taxon>Tracheophyta</taxon>
        <taxon>Spermatophyta</taxon>
        <taxon>Magnoliopsida</taxon>
        <taxon>Liliopsida</taxon>
        <taxon>Poales</taxon>
        <taxon>Poaceae</taxon>
        <taxon>PACMAD clade</taxon>
        <taxon>Chloridoideae</taxon>
        <taxon>Eragrostideae</taxon>
        <taxon>Eragrostidinae</taxon>
        <taxon>Eragrostis</taxon>
    </lineage>
</organism>
<dbReference type="Gene3D" id="2.60.120.330">
    <property type="entry name" value="B-lactam Antibiotic, Isopenicillin N Synthase, Chain"/>
    <property type="match status" value="1"/>
</dbReference>
<evidence type="ECO:0000313" key="2">
    <source>
        <dbReference type="EMBL" id="TVU20231.1"/>
    </source>
</evidence>
<proteinExistence type="predicted"/>
<dbReference type="PROSITE" id="PS51471">
    <property type="entry name" value="FE2OG_OXY"/>
    <property type="match status" value="1"/>
</dbReference>